<dbReference type="Gene3D" id="3.90.1200.10">
    <property type="match status" value="1"/>
</dbReference>
<evidence type="ECO:0000313" key="3">
    <source>
        <dbReference type="Proteomes" id="UP000000673"/>
    </source>
</evidence>
<dbReference type="Pfam" id="PF02958">
    <property type="entry name" value="EcKL"/>
    <property type="match status" value="1"/>
</dbReference>
<dbReference type="SMART" id="SM00587">
    <property type="entry name" value="CHK"/>
    <property type="match status" value="1"/>
</dbReference>
<proteinExistence type="predicted"/>
<name>A0A2K6VB89_ANODA</name>
<evidence type="ECO:0000313" key="2">
    <source>
        <dbReference type="EnsemblMetazoa" id="ADAC011149-PA"/>
    </source>
</evidence>
<dbReference type="InterPro" id="IPR015897">
    <property type="entry name" value="CHK_kinase-like"/>
</dbReference>
<sequence>MELIKRLGVTENNIKQIVEDHLAIKAIPWTEPIQIANIIIQPFSACPAGFLADHYILKVNFQSGSIEEELQLFVKSSPVDKMLLAQYLLEIGSFKKETSVLRDILPSLQVYCPSRQLAPTVHLALELRLIIMQNLKSNGYEVAKVKSGILGELFLRQALKTLACLHATSIVHEERCKKSLLQLFPDILTENAWINSSTSSRTKDVENVIKLYKTFVHLCDHLSTKRKETIVLQIATLLRSIYEFVKPSIKFRNCLNHGDLWCNNLMFKADVTNNPTNCILVDYQMSRYAPPGYDINLLLYLTSSATCRAQSRNTFLSCYYECFVEVLEENGIDAQNIYSKNTFQACCDYYRLAGLVHAIIITPEVTLPPSFLEQIFESNELTAGFMPDSKISICVKAFQVDKTYRDHILELMDELFTFIA</sequence>
<accession>A0A2K6VB89</accession>
<evidence type="ECO:0000259" key="1">
    <source>
        <dbReference type="SMART" id="SM00587"/>
    </source>
</evidence>
<protein>
    <submittedName>
        <fullName evidence="2">CHK domain-containing protein</fullName>
    </submittedName>
</protein>
<organism evidence="2 3">
    <name type="scientific">Anopheles darlingi</name>
    <name type="common">Mosquito</name>
    <dbReference type="NCBI Taxonomy" id="43151"/>
    <lineage>
        <taxon>Eukaryota</taxon>
        <taxon>Metazoa</taxon>
        <taxon>Ecdysozoa</taxon>
        <taxon>Arthropoda</taxon>
        <taxon>Hexapoda</taxon>
        <taxon>Insecta</taxon>
        <taxon>Pterygota</taxon>
        <taxon>Neoptera</taxon>
        <taxon>Endopterygota</taxon>
        <taxon>Diptera</taxon>
        <taxon>Nematocera</taxon>
        <taxon>Culicoidea</taxon>
        <taxon>Culicidae</taxon>
        <taxon>Anophelinae</taxon>
        <taxon>Anopheles</taxon>
    </lineage>
</organism>
<dbReference type="PANTHER" id="PTHR11012">
    <property type="entry name" value="PROTEIN KINASE-LIKE DOMAIN-CONTAINING"/>
    <property type="match status" value="1"/>
</dbReference>
<dbReference type="Proteomes" id="UP000000673">
    <property type="component" value="Unassembled WGS sequence"/>
</dbReference>
<dbReference type="EnsemblMetazoa" id="ADAC011149-RA">
    <property type="protein sequence ID" value="ADAC011149-PA"/>
    <property type="gene ID" value="ADAC011149"/>
</dbReference>
<dbReference type="SUPFAM" id="SSF56112">
    <property type="entry name" value="Protein kinase-like (PK-like)"/>
    <property type="match status" value="1"/>
</dbReference>
<dbReference type="VEuPathDB" id="VectorBase:ADAR2_009986"/>
<dbReference type="PANTHER" id="PTHR11012:SF48">
    <property type="entry name" value="CHK KINASE-LIKE DOMAIN-CONTAINING PROTEIN-RELATED"/>
    <property type="match status" value="1"/>
</dbReference>
<dbReference type="InterPro" id="IPR011009">
    <property type="entry name" value="Kinase-like_dom_sf"/>
</dbReference>
<feature type="domain" description="CHK kinase-like" evidence="1">
    <location>
        <begin position="130"/>
        <end position="329"/>
    </location>
</feature>
<dbReference type="InterPro" id="IPR004119">
    <property type="entry name" value="EcKL"/>
</dbReference>
<keyword evidence="3" id="KW-1185">Reference proteome</keyword>
<reference evidence="2" key="2">
    <citation type="submission" date="2018-02" db="UniProtKB">
        <authorList>
            <consortium name="EnsemblMetazoa"/>
        </authorList>
    </citation>
    <scope>IDENTIFICATION</scope>
</reference>
<dbReference type="AlphaFoldDB" id="A0A2K6VB89"/>
<reference evidence="3" key="1">
    <citation type="journal article" date="2010" name="BMC Genomics">
        <title>Combination of measures distinguishes pre-miRNAs from other stem-loops in the genome of the newly sequenced Anopheles darlingi.</title>
        <authorList>
            <person name="Mendes N.D."/>
            <person name="Freitas A.T."/>
            <person name="Vasconcelos A.T."/>
            <person name="Sagot M.F."/>
        </authorList>
    </citation>
    <scope>NUCLEOTIDE SEQUENCE</scope>
</reference>
<dbReference type="VEuPathDB" id="VectorBase:ADAC011149"/>